<evidence type="ECO:0000313" key="3">
    <source>
        <dbReference type="Proteomes" id="UP000006727"/>
    </source>
</evidence>
<dbReference type="Proteomes" id="UP000006727">
    <property type="component" value="Chromosome 12"/>
</dbReference>
<reference evidence="1 3" key="2">
    <citation type="journal article" date="2018" name="Plant J.">
        <title>The Physcomitrella patens chromosome-scale assembly reveals moss genome structure and evolution.</title>
        <authorList>
            <person name="Lang D."/>
            <person name="Ullrich K.K."/>
            <person name="Murat F."/>
            <person name="Fuchs J."/>
            <person name="Jenkins J."/>
            <person name="Haas F.B."/>
            <person name="Piednoel M."/>
            <person name="Gundlach H."/>
            <person name="Van Bel M."/>
            <person name="Meyberg R."/>
            <person name="Vives C."/>
            <person name="Morata J."/>
            <person name="Symeonidi A."/>
            <person name="Hiss M."/>
            <person name="Muchero W."/>
            <person name="Kamisugi Y."/>
            <person name="Saleh O."/>
            <person name="Blanc G."/>
            <person name="Decker E.L."/>
            <person name="van Gessel N."/>
            <person name="Grimwood J."/>
            <person name="Hayes R.D."/>
            <person name="Graham S.W."/>
            <person name="Gunter L.E."/>
            <person name="McDaniel S.F."/>
            <person name="Hoernstein S.N.W."/>
            <person name="Larsson A."/>
            <person name="Li F.W."/>
            <person name="Perroud P.F."/>
            <person name="Phillips J."/>
            <person name="Ranjan P."/>
            <person name="Rokshar D.S."/>
            <person name="Rothfels C.J."/>
            <person name="Schneider L."/>
            <person name="Shu S."/>
            <person name="Stevenson D.W."/>
            <person name="Thummler F."/>
            <person name="Tillich M."/>
            <person name="Villarreal Aguilar J.C."/>
            <person name="Widiez T."/>
            <person name="Wong G.K."/>
            <person name="Wymore A."/>
            <person name="Zhang Y."/>
            <person name="Zimmer A.D."/>
            <person name="Quatrano R.S."/>
            <person name="Mayer K.F.X."/>
            <person name="Goodstein D."/>
            <person name="Casacuberta J.M."/>
            <person name="Vandepoele K."/>
            <person name="Reski R."/>
            <person name="Cuming A.C."/>
            <person name="Tuskan G.A."/>
            <person name="Maumus F."/>
            <person name="Salse J."/>
            <person name="Schmutz J."/>
            <person name="Rensing S.A."/>
        </authorList>
    </citation>
    <scope>NUCLEOTIDE SEQUENCE [LARGE SCALE GENOMIC DNA]</scope>
    <source>
        <strain evidence="2 3">cv. Gransden 2004</strain>
    </source>
</reference>
<dbReference type="AlphaFoldDB" id="A0A2K1JQZ7"/>
<dbReference type="Gramene" id="Pp3c12_15680V3.1">
    <property type="protein sequence ID" value="PAC:32973288.CDS.1"/>
    <property type="gene ID" value="Pp3c12_15680"/>
</dbReference>
<accession>A0A2K1JQZ7</accession>
<gene>
    <name evidence="1" type="ORF">PHYPA_016340</name>
</gene>
<proteinExistence type="predicted"/>
<reference evidence="1 3" key="1">
    <citation type="journal article" date="2008" name="Science">
        <title>The Physcomitrella genome reveals evolutionary insights into the conquest of land by plants.</title>
        <authorList>
            <person name="Rensing S."/>
            <person name="Lang D."/>
            <person name="Zimmer A."/>
            <person name="Terry A."/>
            <person name="Salamov A."/>
            <person name="Shapiro H."/>
            <person name="Nishiyama T."/>
            <person name="Perroud P.-F."/>
            <person name="Lindquist E."/>
            <person name="Kamisugi Y."/>
            <person name="Tanahashi T."/>
            <person name="Sakakibara K."/>
            <person name="Fujita T."/>
            <person name="Oishi K."/>
            <person name="Shin-I T."/>
            <person name="Kuroki Y."/>
            <person name="Toyoda A."/>
            <person name="Suzuki Y."/>
            <person name="Hashimoto A."/>
            <person name="Yamaguchi K."/>
            <person name="Sugano A."/>
            <person name="Kohara Y."/>
            <person name="Fujiyama A."/>
            <person name="Anterola A."/>
            <person name="Aoki S."/>
            <person name="Ashton N."/>
            <person name="Barbazuk W.B."/>
            <person name="Barker E."/>
            <person name="Bennetzen J."/>
            <person name="Bezanilla M."/>
            <person name="Blankenship R."/>
            <person name="Cho S.H."/>
            <person name="Dutcher S."/>
            <person name="Estelle M."/>
            <person name="Fawcett J.A."/>
            <person name="Gundlach H."/>
            <person name="Hanada K."/>
            <person name="Heyl A."/>
            <person name="Hicks K.A."/>
            <person name="Hugh J."/>
            <person name="Lohr M."/>
            <person name="Mayer K."/>
            <person name="Melkozernov A."/>
            <person name="Murata T."/>
            <person name="Nelson D."/>
            <person name="Pils B."/>
            <person name="Prigge M."/>
            <person name="Reiss B."/>
            <person name="Renner T."/>
            <person name="Rombauts S."/>
            <person name="Rushton P."/>
            <person name="Sanderfoot A."/>
            <person name="Schween G."/>
            <person name="Shiu S.-H."/>
            <person name="Stueber K."/>
            <person name="Theodoulou F.L."/>
            <person name="Tu H."/>
            <person name="Van de Peer Y."/>
            <person name="Verrier P.J."/>
            <person name="Waters E."/>
            <person name="Wood A."/>
            <person name="Yang L."/>
            <person name="Cove D."/>
            <person name="Cuming A."/>
            <person name="Hasebe M."/>
            <person name="Lucas S."/>
            <person name="Mishler D.B."/>
            <person name="Reski R."/>
            <person name="Grigoriev I."/>
            <person name="Quatrano R.S."/>
            <person name="Boore J.L."/>
        </authorList>
    </citation>
    <scope>NUCLEOTIDE SEQUENCE [LARGE SCALE GENOMIC DNA]</scope>
    <source>
        <strain evidence="2 3">cv. Gransden 2004</strain>
    </source>
</reference>
<dbReference type="InParanoid" id="A0A2K1JQZ7"/>
<organism evidence="1">
    <name type="scientific">Physcomitrium patens</name>
    <name type="common">Spreading-leaved earth moss</name>
    <name type="synonym">Physcomitrella patens</name>
    <dbReference type="NCBI Taxonomy" id="3218"/>
    <lineage>
        <taxon>Eukaryota</taxon>
        <taxon>Viridiplantae</taxon>
        <taxon>Streptophyta</taxon>
        <taxon>Embryophyta</taxon>
        <taxon>Bryophyta</taxon>
        <taxon>Bryophytina</taxon>
        <taxon>Bryopsida</taxon>
        <taxon>Funariidae</taxon>
        <taxon>Funariales</taxon>
        <taxon>Funariaceae</taxon>
        <taxon>Physcomitrium</taxon>
    </lineage>
</organism>
<sequence length="65" mass="7567">MTVSCSVAGNYQRLKLSMLEDEAIKTYIRFEIEPGMWRFFFFQRLTGHGTTLIVRLKFPSCCQIG</sequence>
<dbReference type="EMBL" id="ABEU02000012">
    <property type="protein sequence ID" value="PNR43957.1"/>
    <property type="molecule type" value="Genomic_DNA"/>
</dbReference>
<evidence type="ECO:0000313" key="2">
    <source>
        <dbReference type="EnsemblPlants" id="PAC:32973288.CDS.1"/>
    </source>
</evidence>
<dbReference type="Gramene" id="Pp3c12_15680V3.2">
    <property type="protein sequence ID" value="PAC:32973289.CDS.1"/>
    <property type="gene ID" value="Pp3c12_15680"/>
</dbReference>
<name>A0A2K1JQZ7_PHYPA</name>
<protein>
    <submittedName>
        <fullName evidence="1 2">Uncharacterized protein</fullName>
    </submittedName>
</protein>
<dbReference type="EnsemblPlants" id="Pp3c12_15680V3.1">
    <property type="protein sequence ID" value="PAC:32973288.CDS.1"/>
    <property type="gene ID" value="Pp3c12_15680"/>
</dbReference>
<reference evidence="2" key="3">
    <citation type="submission" date="2020-12" db="UniProtKB">
        <authorList>
            <consortium name="EnsemblPlants"/>
        </authorList>
    </citation>
    <scope>IDENTIFICATION</scope>
</reference>
<dbReference type="EnsemblPlants" id="Pp3c12_15680V3.2">
    <property type="protein sequence ID" value="PAC:32973289.CDS.1"/>
    <property type="gene ID" value="Pp3c12_15680"/>
</dbReference>
<keyword evidence="3" id="KW-1185">Reference proteome</keyword>
<evidence type="ECO:0000313" key="1">
    <source>
        <dbReference type="EMBL" id="PNR43957.1"/>
    </source>
</evidence>